<dbReference type="EMBL" id="AGYT01000015">
    <property type="protein sequence ID" value="ENZ00269.1"/>
    <property type="molecule type" value="Genomic_DNA"/>
</dbReference>
<dbReference type="RefSeq" id="WP_002599225.1">
    <property type="nucleotide sequence ID" value="NZ_KB850956.1"/>
</dbReference>
<dbReference type="Proteomes" id="UP000013097">
    <property type="component" value="Unassembled WGS sequence"/>
</dbReference>
<dbReference type="AlphaFoldDB" id="N9XWH8"/>
<keyword evidence="2" id="KW-1185">Reference proteome</keyword>
<dbReference type="Pfam" id="PF13238">
    <property type="entry name" value="AAA_18"/>
    <property type="match status" value="1"/>
</dbReference>
<sequence length="167" mass="19715">MKKKLIIINGVMGVRKTTISKKLYRELEGSFWLDGDNCWIMNPFKVTEENKKMVLENITFILNNFISNSNSKYIIFNWVIHTDEIMEDIIKKLNTTNLDIYKITLMCSKENLLERISKDIKLGIRDEENIKRSLDKYELYQSMNTIKIDTTNKNINEIILKIKDVIS</sequence>
<dbReference type="SUPFAM" id="SSF52540">
    <property type="entry name" value="P-loop containing nucleoside triphosphate hydrolases"/>
    <property type="match status" value="1"/>
</dbReference>
<dbReference type="HOGENOM" id="CLU_102890_0_0_9"/>
<evidence type="ECO:0000313" key="2">
    <source>
        <dbReference type="Proteomes" id="UP000013097"/>
    </source>
</evidence>
<accession>N9XWH8</accession>
<evidence type="ECO:0000313" key="1">
    <source>
        <dbReference type="EMBL" id="ENZ00269.1"/>
    </source>
</evidence>
<gene>
    <name evidence="1" type="ORF">HMPREF1092_02784</name>
</gene>
<dbReference type="eggNOG" id="COG1936">
    <property type="taxonomic scope" value="Bacteria"/>
</dbReference>
<proteinExistence type="predicted"/>
<organism evidence="1 2">
    <name type="scientific">Clostridium thermobutyricum</name>
    <dbReference type="NCBI Taxonomy" id="29372"/>
    <lineage>
        <taxon>Bacteria</taxon>
        <taxon>Bacillati</taxon>
        <taxon>Bacillota</taxon>
        <taxon>Clostridia</taxon>
        <taxon>Eubacteriales</taxon>
        <taxon>Clostridiaceae</taxon>
        <taxon>Clostridium</taxon>
    </lineage>
</organism>
<comment type="caution">
    <text evidence="1">The sequence shown here is derived from an EMBL/GenBank/DDBJ whole genome shotgun (WGS) entry which is preliminary data.</text>
</comment>
<reference evidence="1 2" key="1">
    <citation type="submission" date="2013-01" db="EMBL/GenBank/DDBJ databases">
        <title>The Genome Sequence of Clostridium colicanis 209318.</title>
        <authorList>
            <consortium name="The Broad Institute Genome Sequencing Platform"/>
            <person name="Earl A."/>
            <person name="Ward D."/>
            <person name="Feldgarden M."/>
            <person name="Gevers D."/>
            <person name="Courvalin P."/>
            <person name="Lambert T."/>
            <person name="Walker B."/>
            <person name="Young S.K."/>
            <person name="Zeng Q."/>
            <person name="Gargeya S."/>
            <person name="Fitzgerald M."/>
            <person name="Haas B."/>
            <person name="Abouelleil A."/>
            <person name="Alvarado L."/>
            <person name="Arachchi H.M."/>
            <person name="Berlin A.M."/>
            <person name="Chapman S.B."/>
            <person name="Dewar J."/>
            <person name="Goldberg J."/>
            <person name="Griggs A."/>
            <person name="Gujja S."/>
            <person name="Hansen M."/>
            <person name="Howarth C."/>
            <person name="Imamovic A."/>
            <person name="Larimer J."/>
            <person name="McCowan C."/>
            <person name="Murphy C."/>
            <person name="Neiman D."/>
            <person name="Pearson M."/>
            <person name="Priest M."/>
            <person name="Roberts A."/>
            <person name="Saif S."/>
            <person name="Shea T."/>
            <person name="Sisk P."/>
            <person name="Sykes S."/>
            <person name="Wortman J."/>
            <person name="Nusbaum C."/>
            <person name="Birren B."/>
        </authorList>
    </citation>
    <scope>NUCLEOTIDE SEQUENCE [LARGE SCALE GENOMIC DNA]</scope>
    <source>
        <strain evidence="1 2">209318</strain>
    </source>
</reference>
<name>N9XWH8_9CLOT</name>
<dbReference type="PATRIC" id="fig|999411.4.peg.2706"/>
<evidence type="ECO:0008006" key="3">
    <source>
        <dbReference type="Google" id="ProtNLM"/>
    </source>
</evidence>
<protein>
    <recommendedName>
        <fullName evidence="3">Nucleotide kinase</fullName>
    </recommendedName>
</protein>
<dbReference type="Gene3D" id="3.40.50.300">
    <property type="entry name" value="P-loop containing nucleotide triphosphate hydrolases"/>
    <property type="match status" value="1"/>
</dbReference>
<dbReference type="InterPro" id="IPR027417">
    <property type="entry name" value="P-loop_NTPase"/>
</dbReference>